<name>A0ABX1X232_9BACT</name>
<dbReference type="EMBL" id="RZNH01000102">
    <property type="protein sequence ID" value="NOU62379.1"/>
    <property type="molecule type" value="Genomic_DNA"/>
</dbReference>
<protein>
    <submittedName>
        <fullName evidence="1">Uncharacterized protein</fullName>
    </submittedName>
</protein>
<dbReference type="RefSeq" id="WP_171597625.1">
    <property type="nucleotide sequence ID" value="NZ_RZNH01000102.1"/>
</dbReference>
<gene>
    <name evidence="1" type="ORF">ELS83_21565</name>
</gene>
<dbReference type="Proteomes" id="UP000732105">
    <property type="component" value="Unassembled WGS sequence"/>
</dbReference>
<organism evidence="1 2">
    <name type="scientific">Marinifilum caeruleilacunae</name>
    <dbReference type="NCBI Taxonomy" id="2499076"/>
    <lineage>
        <taxon>Bacteria</taxon>
        <taxon>Pseudomonadati</taxon>
        <taxon>Bacteroidota</taxon>
        <taxon>Bacteroidia</taxon>
        <taxon>Marinilabiliales</taxon>
        <taxon>Marinifilaceae</taxon>
    </lineage>
</organism>
<reference evidence="1 2" key="1">
    <citation type="submission" date="2018-12" db="EMBL/GenBank/DDBJ databases">
        <title>Marinifilum JC070 sp. nov., a marine bacterium isolated from Yongle Blue Hole in the South China Sea.</title>
        <authorList>
            <person name="Fu T."/>
        </authorList>
    </citation>
    <scope>NUCLEOTIDE SEQUENCE [LARGE SCALE GENOMIC DNA]</scope>
    <source>
        <strain evidence="1 2">JC070</strain>
    </source>
</reference>
<proteinExistence type="predicted"/>
<sequence>MFGFKKNKNKRLTKKTCVTFLEILTNLLQILKKSNIHEQAKFIEVLIVLLNQRKDEQFIDLINSVNMWGGSGAVWEVHIEDSADNRSFEKEIVNLIDFMEKINILGPGVKPIRKLFKQNIKGKL</sequence>
<keyword evidence="2" id="KW-1185">Reference proteome</keyword>
<evidence type="ECO:0000313" key="1">
    <source>
        <dbReference type="EMBL" id="NOU62379.1"/>
    </source>
</evidence>
<comment type="caution">
    <text evidence="1">The sequence shown here is derived from an EMBL/GenBank/DDBJ whole genome shotgun (WGS) entry which is preliminary data.</text>
</comment>
<accession>A0ABX1X232</accession>
<evidence type="ECO:0000313" key="2">
    <source>
        <dbReference type="Proteomes" id="UP000732105"/>
    </source>
</evidence>